<keyword evidence="1" id="KW-0732">Signal</keyword>
<name>A0AAF3J1T3_9BILA</name>
<evidence type="ECO:0000313" key="3">
    <source>
        <dbReference type="WBParaSite" id="MBELARI_LOCUS10847"/>
    </source>
</evidence>
<dbReference type="WBParaSite" id="MBELARI_LOCUS10847">
    <property type="protein sequence ID" value="MBELARI_LOCUS10847"/>
    <property type="gene ID" value="MBELARI_LOCUS10847"/>
</dbReference>
<keyword evidence="2" id="KW-1185">Reference proteome</keyword>
<feature type="chain" id="PRO_5041932171" description="Secreted protein" evidence="1">
    <location>
        <begin position="21"/>
        <end position="72"/>
    </location>
</feature>
<evidence type="ECO:0008006" key="4">
    <source>
        <dbReference type="Google" id="ProtNLM"/>
    </source>
</evidence>
<sequence>MYFFLTIFSFFPFLPSFVSAENVFCVYYREANEITCGHVTCKTHEVDNATVYAEDGVDMKLPIGWFEFKNRF</sequence>
<evidence type="ECO:0000256" key="1">
    <source>
        <dbReference type="SAM" id="SignalP"/>
    </source>
</evidence>
<dbReference type="Proteomes" id="UP000887575">
    <property type="component" value="Unassembled WGS sequence"/>
</dbReference>
<protein>
    <recommendedName>
        <fullName evidence="4">Secreted protein</fullName>
    </recommendedName>
</protein>
<organism evidence="2 3">
    <name type="scientific">Mesorhabditis belari</name>
    <dbReference type="NCBI Taxonomy" id="2138241"/>
    <lineage>
        <taxon>Eukaryota</taxon>
        <taxon>Metazoa</taxon>
        <taxon>Ecdysozoa</taxon>
        <taxon>Nematoda</taxon>
        <taxon>Chromadorea</taxon>
        <taxon>Rhabditida</taxon>
        <taxon>Rhabditina</taxon>
        <taxon>Rhabditomorpha</taxon>
        <taxon>Rhabditoidea</taxon>
        <taxon>Rhabditidae</taxon>
        <taxon>Mesorhabditinae</taxon>
        <taxon>Mesorhabditis</taxon>
    </lineage>
</organism>
<feature type="signal peptide" evidence="1">
    <location>
        <begin position="1"/>
        <end position="20"/>
    </location>
</feature>
<reference evidence="3" key="1">
    <citation type="submission" date="2024-02" db="UniProtKB">
        <authorList>
            <consortium name="WormBaseParasite"/>
        </authorList>
    </citation>
    <scope>IDENTIFICATION</scope>
</reference>
<dbReference type="AlphaFoldDB" id="A0AAF3J1T3"/>
<proteinExistence type="predicted"/>
<evidence type="ECO:0000313" key="2">
    <source>
        <dbReference type="Proteomes" id="UP000887575"/>
    </source>
</evidence>
<accession>A0AAF3J1T3</accession>